<protein>
    <recommendedName>
        <fullName evidence="3 8">Carbamate kinase</fullName>
    </recommendedName>
</protein>
<evidence type="ECO:0000256" key="3">
    <source>
        <dbReference type="ARBA" id="ARBA00013070"/>
    </source>
</evidence>
<evidence type="ECO:0000256" key="1">
    <source>
        <dbReference type="ARBA" id="ARBA00005118"/>
    </source>
</evidence>
<name>A0ABT4X522_9BACI</name>
<dbReference type="InterPro" id="IPR001048">
    <property type="entry name" value="Asp/Glu/Uridylate_kinase"/>
</dbReference>
<evidence type="ECO:0000256" key="6">
    <source>
        <dbReference type="ARBA" id="ARBA00022777"/>
    </source>
</evidence>
<proteinExistence type="inferred from homology"/>
<dbReference type="EMBL" id="JAQKAB010000008">
    <property type="protein sequence ID" value="MDA7027354.1"/>
    <property type="molecule type" value="Genomic_DNA"/>
</dbReference>
<dbReference type="InterPro" id="IPR036393">
    <property type="entry name" value="AceGlu_kinase-like_sf"/>
</dbReference>
<evidence type="ECO:0000256" key="8">
    <source>
        <dbReference type="NCBIfam" id="TIGR00746"/>
    </source>
</evidence>
<accession>A0ABT4X522</accession>
<reference evidence="11 12" key="1">
    <citation type="submission" date="2023-01" db="EMBL/GenBank/DDBJ databases">
        <title>Bacillus changyiensis sp. nov., isolated from a coastal deposit.</title>
        <authorList>
            <person name="Xiao G."/>
            <person name="Lai Q."/>
            <person name="Hu Z."/>
            <person name="Shao Z."/>
        </authorList>
    </citation>
    <scope>NUCLEOTIDE SEQUENCE [LARGE SCALE GENOMIC DNA]</scope>
    <source>
        <strain evidence="11 12">CLL-7-23</strain>
    </source>
</reference>
<dbReference type="CDD" id="cd04235">
    <property type="entry name" value="AAK_CK"/>
    <property type="match status" value="1"/>
</dbReference>
<comment type="similarity">
    <text evidence="2 9">Belongs to the carbamate kinase family.</text>
</comment>
<sequence>MVTKTIVLALGGNAIQTGNGATAEDQKRACSQTAKQLVELIKEGHRLVLTHGNGPQVGNIVLQQQMSQSETLPAMPLDTCGAMSQGMIGYWLQNAIYEVLKENNIKKNVVSLVTQVLVDSHDPAFENPTKPIGSFYTKEEADRLAKANGYKMIEDSGRGYRRVVPSPQPIDILEKEAISDLLAKDHLIIAGGGGGIPVSQKGNQLEGIEAVIDKDFASEKLAEMIDADMLLILTGVENIAINFGKENEKKLTHISAAEAKQYMEEGHFAPGSMLPKVKAALQFVESKNERKSIVTSLEHAYEAIQGKKGTVIEA</sequence>
<evidence type="ECO:0000259" key="10">
    <source>
        <dbReference type="Pfam" id="PF00696"/>
    </source>
</evidence>
<comment type="caution">
    <text evidence="11">The sequence shown here is derived from an EMBL/GenBank/DDBJ whole genome shotgun (WGS) entry which is preliminary data.</text>
</comment>
<comment type="pathway">
    <text evidence="1">Metabolic intermediate metabolism; carbamoyl phosphate degradation; CO(2) and NH(3) from carbamoyl phosphate: step 1/1.</text>
</comment>
<evidence type="ECO:0000256" key="2">
    <source>
        <dbReference type="ARBA" id="ARBA00011066"/>
    </source>
</evidence>
<dbReference type="GO" id="GO:0008804">
    <property type="term" value="F:carbamate kinase activity"/>
    <property type="evidence" value="ECO:0007669"/>
    <property type="project" value="UniProtKB-EC"/>
</dbReference>
<dbReference type="Gene3D" id="3.40.1160.10">
    <property type="entry name" value="Acetylglutamate kinase-like"/>
    <property type="match status" value="1"/>
</dbReference>
<dbReference type="Pfam" id="PF00696">
    <property type="entry name" value="AA_kinase"/>
    <property type="match status" value="1"/>
</dbReference>
<evidence type="ECO:0000256" key="9">
    <source>
        <dbReference type="PIRNR" id="PIRNR000723"/>
    </source>
</evidence>
<dbReference type="SUPFAM" id="SSF53633">
    <property type="entry name" value="Carbamate kinase-like"/>
    <property type="match status" value="1"/>
</dbReference>
<evidence type="ECO:0000256" key="4">
    <source>
        <dbReference type="ARBA" id="ARBA00022503"/>
    </source>
</evidence>
<dbReference type="PRINTS" id="PR01469">
    <property type="entry name" value="CARBMTKINASE"/>
</dbReference>
<evidence type="ECO:0000256" key="7">
    <source>
        <dbReference type="ARBA" id="ARBA00048467"/>
    </source>
</evidence>
<evidence type="ECO:0000256" key="5">
    <source>
        <dbReference type="ARBA" id="ARBA00022679"/>
    </source>
</evidence>
<evidence type="ECO:0000313" key="12">
    <source>
        <dbReference type="Proteomes" id="UP001211894"/>
    </source>
</evidence>
<dbReference type="Proteomes" id="UP001211894">
    <property type="component" value="Unassembled WGS sequence"/>
</dbReference>
<dbReference type="PANTHER" id="PTHR30409:SF1">
    <property type="entry name" value="CARBAMATE KINASE-RELATED"/>
    <property type="match status" value="1"/>
</dbReference>
<organism evidence="11 12">
    <name type="scientific">Bacillus changyiensis</name>
    <dbReference type="NCBI Taxonomy" id="3004103"/>
    <lineage>
        <taxon>Bacteria</taxon>
        <taxon>Bacillati</taxon>
        <taxon>Bacillota</taxon>
        <taxon>Bacilli</taxon>
        <taxon>Bacillales</taxon>
        <taxon>Bacillaceae</taxon>
        <taxon>Bacillus</taxon>
    </lineage>
</organism>
<dbReference type="InterPro" id="IPR003964">
    <property type="entry name" value="Carb_kinase"/>
</dbReference>
<feature type="domain" description="Aspartate/glutamate/uridylate kinase" evidence="10">
    <location>
        <begin position="4"/>
        <end position="293"/>
    </location>
</feature>
<keyword evidence="4" id="KW-0056">Arginine metabolism</keyword>
<dbReference type="NCBIfam" id="NF009007">
    <property type="entry name" value="PRK12352.1"/>
    <property type="match status" value="1"/>
</dbReference>
<dbReference type="NCBIfam" id="TIGR00746">
    <property type="entry name" value="arcC"/>
    <property type="match status" value="1"/>
</dbReference>
<keyword evidence="6 9" id="KW-0418">Kinase</keyword>
<gene>
    <name evidence="11" type="primary">arcC</name>
    <name evidence="11" type="ORF">PJ311_12225</name>
</gene>
<dbReference type="PIRSF" id="PIRSF000723">
    <property type="entry name" value="Carbamate_kin"/>
    <property type="match status" value="1"/>
</dbReference>
<keyword evidence="12" id="KW-1185">Reference proteome</keyword>
<keyword evidence="5 9" id="KW-0808">Transferase</keyword>
<comment type="catalytic activity">
    <reaction evidence="7">
        <text>hydrogencarbonate + NH4(+) + ATP = carbamoyl phosphate + ADP + H2O + H(+)</text>
        <dbReference type="Rhea" id="RHEA:10152"/>
        <dbReference type="ChEBI" id="CHEBI:15377"/>
        <dbReference type="ChEBI" id="CHEBI:15378"/>
        <dbReference type="ChEBI" id="CHEBI:17544"/>
        <dbReference type="ChEBI" id="CHEBI:28938"/>
        <dbReference type="ChEBI" id="CHEBI:30616"/>
        <dbReference type="ChEBI" id="CHEBI:58228"/>
        <dbReference type="ChEBI" id="CHEBI:456216"/>
        <dbReference type="EC" id="2.7.2.2"/>
    </reaction>
</comment>
<dbReference type="PANTHER" id="PTHR30409">
    <property type="entry name" value="CARBAMATE KINASE"/>
    <property type="match status" value="1"/>
</dbReference>
<dbReference type="RefSeq" id="WP_271341392.1">
    <property type="nucleotide sequence ID" value="NZ_JAQKAB010000008.1"/>
</dbReference>
<evidence type="ECO:0000313" key="11">
    <source>
        <dbReference type="EMBL" id="MDA7027354.1"/>
    </source>
</evidence>